<evidence type="ECO:0008006" key="4">
    <source>
        <dbReference type="Google" id="ProtNLM"/>
    </source>
</evidence>
<protein>
    <recommendedName>
        <fullName evidence="4">ABC-2 family transporter protein</fullName>
    </recommendedName>
</protein>
<dbReference type="Proteomes" id="UP001373159">
    <property type="component" value="Unassembled WGS sequence"/>
</dbReference>
<reference evidence="2 3" key="1">
    <citation type="submission" date="2024-02" db="EMBL/GenBank/DDBJ databases">
        <title>Bifidobacterium honeyensis sp. nov., isolated from the comb honey.</title>
        <authorList>
            <person name="Liu W."/>
            <person name="Li Y."/>
        </authorList>
    </citation>
    <scope>NUCLEOTIDE SEQUENCE [LARGE SCALE GENOMIC DNA]</scope>
    <source>
        <strain evidence="2 3">IMAU50988</strain>
    </source>
</reference>
<accession>A0ABU8ZQ58</accession>
<proteinExistence type="predicted"/>
<keyword evidence="3" id="KW-1185">Reference proteome</keyword>
<feature type="transmembrane region" description="Helical" evidence="1">
    <location>
        <begin position="161"/>
        <end position="183"/>
    </location>
</feature>
<name>A0ABU8ZQ58_9BIFI</name>
<feature type="transmembrane region" description="Helical" evidence="1">
    <location>
        <begin position="57"/>
        <end position="74"/>
    </location>
</feature>
<keyword evidence="1" id="KW-0472">Membrane</keyword>
<evidence type="ECO:0000313" key="2">
    <source>
        <dbReference type="EMBL" id="MEK0306557.1"/>
    </source>
</evidence>
<feature type="transmembrane region" description="Helical" evidence="1">
    <location>
        <begin position="18"/>
        <end position="37"/>
    </location>
</feature>
<organism evidence="2 3">
    <name type="scientific">Bifidobacterium favimelis</name>
    <dbReference type="NCBI Taxonomy" id="3122979"/>
    <lineage>
        <taxon>Bacteria</taxon>
        <taxon>Bacillati</taxon>
        <taxon>Actinomycetota</taxon>
        <taxon>Actinomycetes</taxon>
        <taxon>Bifidobacteriales</taxon>
        <taxon>Bifidobacteriaceae</taxon>
        <taxon>Bifidobacterium</taxon>
    </lineage>
</organism>
<dbReference type="RefSeq" id="WP_340469093.1">
    <property type="nucleotide sequence ID" value="NZ_JBANBB010000001.1"/>
</dbReference>
<dbReference type="EMBL" id="JBANBB010000001">
    <property type="protein sequence ID" value="MEK0306557.1"/>
    <property type="molecule type" value="Genomic_DNA"/>
</dbReference>
<comment type="caution">
    <text evidence="2">The sequence shown here is derived from an EMBL/GenBank/DDBJ whole genome shotgun (WGS) entry which is preliminary data.</text>
</comment>
<evidence type="ECO:0000313" key="3">
    <source>
        <dbReference type="Proteomes" id="UP001373159"/>
    </source>
</evidence>
<evidence type="ECO:0000256" key="1">
    <source>
        <dbReference type="SAM" id="Phobius"/>
    </source>
</evidence>
<feature type="transmembrane region" description="Helical" evidence="1">
    <location>
        <begin position="94"/>
        <end position="120"/>
    </location>
</feature>
<keyword evidence="1" id="KW-0812">Transmembrane</keyword>
<feature type="transmembrane region" description="Helical" evidence="1">
    <location>
        <begin position="132"/>
        <end position="154"/>
    </location>
</feature>
<keyword evidence="1" id="KW-1133">Transmembrane helix</keyword>
<feature type="transmembrane region" description="Helical" evidence="1">
    <location>
        <begin position="203"/>
        <end position="226"/>
    </location>
</feature>
<gene>
    <name evidence="2" type="ORF">V8P97_03615</name>
</gene>
<sequence length="234" mass="26742">MSSELSIRWIKTNFAQRAVFIVFLVLSIAGSLVLFMTGRPNLSDSIDRFLGAQDLPVLIAPVLLCMIWFGASRLNHMEWIRTSAQVEFRSNLKWIAQCTLFVTLYYFAIWLLAFFCIPGYEWRANVVQLPSVTVLLVVSAFCQLFVFGLALYLLVNLGIPWGWAVPLMLVFMTMICNSIETWARPFVEAVFYFLKIVEPSFGAIMVQKVIPCVSAAVILVAGNWWFYSRRDRLV</sequence>